<proteinExistence type="predicted"/>
<organism evidence="1 2">
    <name type="scientific">Piscinibacter gummiphilus</name>
    <dbReference type="NCBI Taxonomy" id="946333"/>
    <lineage>
        <taxon>Bacteria</taxon>
        <taxon>Pseudomonadati</taxon>
        <taxon>Pseudomonadota</taxon>
        <taxon>Betaproteobacteria</taxon>
        <taxon>Burkholderiales</taxon>
        <taxon>Sphaerotilaceae</taxon>
        <taxon>Piscinibacter</taxon>
    </lineage>
</organism>
<dbReference type="STRING" id="946333.A4W93_01405"/>
<dbReference type="AlphaFoldDB" id="A0A1W6L322"/>
<dbReference type="RefSeq" id="WP_085748914.1">
    <property type="nucleotide sequence ID" value="NZ_BSPR01000010.1"/>
</dbReference>
<evidence type="ECO:0000313" key="1">
    <source>
        <dbReference type="EMBL" id="ARN18681.1"/>
    </source>
</evidence>
<dbReference type="Proteomes" id="UP000193427">
    <property type="component" value="Chromosome"/>
</dbReference>
<gene>
    <name evidence="1" type="ORF">A4W93_01405</name>
</gene>
<reference evidence="1 2" key="1">
    <citation type="submission" date="2016-04" db="EMBL/GenBank/DDBJ databases">
        <title>Complete genome sequence of natural rubber-degrading, novel Gram-negative bacterium, Rhizobacter gummiphilus strain NS21.</title>
        <authorList>
            <person name="Tabata M."/>
            <person name="Kasai D."/>
            <person name="Fukuda M."/>
        </authorList>
    </citation>
    <scope>NUCLEOTIDE SEQUENCE [LARGE SCALE GENOMIC DNA]</scope>
    <source>
        <strain evidence="1 2">NS21</strain>
    </source>
</reference>
<evidence type="ECO:0000313" key="2">
    <source>
        <dbReference type="Proteomes" id="UP000193427"/>
    </source>
</evidence>
<sequence length="98" mass="10375">MTATSMQNSKSNLADRLALSADSAIHSTQYATNKAFDKLSGGVESLRGRAGPLMEKVSSKADAGKHYIEEQPMKSLLIAAATGAALAALLSWMGRSRY</sequence>
<dbReference type="OrthoDB" id="8907184at2"/>
<dbReference type="KEGG" id="rgu:A4W93_01405"/>
<accession>A0A1W6L322</accession>
<dbReference type="EMBL" id="CP015118">
    <property type="protein sequence ID" value="ARN18681.1"/>
    <property type="molecule type" value="Genomic_DNA"/>
</dbReference>
<keyword evidence="2" id="KW-1185">Reference proteome</keyword>
<name>A0A1W6L322_9BURK</name>
<protein>
    <submittedName>
        <fullName evidence="1">Uncharacterized protein</fullName>
    </submittedName>
</protein>